<dbReference type="Gene3D" id="3.60.15.10">
    <property type="entry name" value="Ribonuclease Z/Hydroxyacylglutathione hydrolase-like"/>
    <property type="match status" value="1"/>
</dbReference>
<proteinExistence type="predicted"/>
<dbReference type="InterPro" id="IPR050114">
    <property type="entry name" value="UPF0173_UPF0282_UlaG_hydrolase"/>
</dbReference>
<dbReference type="AlphaFoldDB" id="A0A6J6EH98"/>
<sequence length="210" mass="23633">MQITKYEHALLVIEEAGSQLVLDPGAYSPLPELENVEAIVFTHLHDDHTFVPSVQSIVSQFPNAQLFGTQEVADKLADFAVQVVYHGDHYEVGPFGLDFYGDLHQVIHRSIPLVQNVGVMVNSTLYYPGDSYTFPEQRVEVLACPSSAPWLRISDVIDFLNLIRPKRCFPTHNALLSEQGNALQNGRIKETVESHGGEFRYLLPTESWRL</sequence>
<accession>A0A6J6EH98</accession>
<evidence type="ECO:0000313" key="1">
    <source>
        <dbReference type="EMBL" id="CAB4575487.1"/>
    </source>
</evidence>
<reference evidence="1" key="1">
    <citation type="submission" date="2020-05" db="EMBL/GenBank/DDBJ databases">
        <authorList>
            <person name="Chiriac C."/>
            <person name="Salcher M."/>
            <person name="Ghai R."/>
            <person name="Kavagutti S V."/>
        </authorList>
    </citation>
    <scope>NUCLEOTIDE SEQUENCE</scope>
</reference>
<name>A0A6J6EH98_9ZZZZ</name>
<dbReference type="Pfam" id="PF13483">
    <property type="entry name" value="Lactamase_B_3"/>
    <property type="match status" value="1"/>
</dbReference>
<gene>
    <name evidence="1" type="ORF">UFOPK1693_00997</name>
</gene>
<dbReference type="InterPro" id="IPR036866">
    <property type="entry name" value="RibonucZ/Hydroxyglut_hydro"/>
</dbReference>
<dbReference type="SUPFAM" id="SSF56281">
    <property type="entry name" value="Metallo-hydrolase/oxidoreductase"/>
    <property type="match status" value="1"/>
</dbReference>
<dbReference type="PANTHER" id="PTHR43546">
    <property type="entry name" value="UPF0173 METAL-DEPENDENT HYDROLASE MJ1163-RELATED"/>
    <property type="match status" value="1"/>
</dbReference>
<dbReference type="EMBL" id="CAEZTO010000020">
    <property type="protein sequence ID" value="CAB4575487.1"/>
    <property type="molecule type" value="Genomic_DNA"/>
</dbReference>
<organism evidence="1">
    <name type="scientific">freshwater metagenome</name>
    <dbReference type="NCBI Taxonomy" id="449393"/>
    <lineage>
        <taxon>unclassified sequences</taxon>
        <taxon>metagenomes</taxon>
        <taxon>ecological metagenomes</taxon>
    </lineage>
</organism>
<protein>
    <submittedName>
        <fullName evidence="1">Unannotated protein</fullName>
    </submittedName>
</protein>
<dbReference type="PANTHER" id="PTHR43546:SF3">
    <property type="entry name" value="UPF0173 METAL-DEPENDENT HYDROLASE MJ1163"/>
    <property type="match status" value="1"/>
</dbReference>